<dbReference type="GO" id="GO:0071479">
    <property type="term" value="P:cellular response to ionizing radiation"/>
    <property type="evidence" value="ECO:0007669"/>
    <property type="project" value="TreeGrafter"/>
</dbReference>
<dbReference type="Ensembl" id="ENSMCST00000002115.1">
    <property type="protein sequence ID" value="ENSMCSP00000002071.1"/>
    <property type="gene ID" value="ENSMCSG00000001532.1"/>
</dbReference>
<dbReference type="PANTHER" id="PTHR15237:SF1">
    <property type="entry name" value="CELL CYCLE CHECKPOINT CONTROL PROTEIN RAD9A"/>
    <property type="match status" value="1"/>
</dbReference>
<dbReference type="GO" id="GO:0000076">
    <property type="term" value="P:DNA replication checkpoint signaling"/>
    <property type="evidence" value="ECO:0007669"/>
    <property type="project" value="TreeGrafter"/>
</dbReference>
<dbReference type="Proteomes" id="UP000694560">
    <property type="component" value="Unplaced"/>
</dbReference>
<dbReference type="AlphaFoldDB" id="A0A8C5X0S0"/>
<dbReference type="OrthoDB" id="60092at2759"/>
<dbReference type="GO" id="GO:0006281">
    <property type="term" value="P:DNA repair"/>
    <property type="evidence" value="ECO:0007669"/>
    <property type="project" value="TreeGrafter"/>
</dbReference>
<proteinExistence type="predicted"/>
<reference evidence="1" key="2">
    <citation type="submission" date="2025-09" db="UniProtKB">
        <authorList>
            <consortium name="Ensembl"/>
        </authorList>
    </citation>
    <scope>IDENTIFICATION</scope>
</reference>
<dbReference type="GO" id="GO:0030896">
    <property type="term" value="C:checkpoint clamp complex"/>
    <property type="evidence" value="ECO:0007669"/>
    <property type="project" value="InterPro"/>
</dbReference>
<dbReference type="InterPro" id="IPR046938">
    <property type="entry name" value="DNA_clamp_sf"/>
</dbReference>
<name>A0A8C5X0S0_9PASS</name>
<dbReference type="SUPFAM" id="SSF55979">
    <property type="entry name" value="DNA clamp"/>
    <property type="match status" value="1"/>
</dbReference>
<protein>
    <submittedName>
        <fullName evidence="1">Uncharacterized protein</fullName>
    </submittedName>
</protein>
<dbReference type="Pfam" id="PF04139">
    <property type="entry name" value="Rad9"/>
    <property type="match status" value="1"/>
</dbReference>
<sequence>TAPAGCGGNLLGRAVHSLSRIGDELYLEPTESGVRTVPPCCQLSRSAFASFLFAPLFFELYEPGIAGPDTELFRCKVHMKSFLSVFRSLPSLEKSVGKCLILLKPRASRLVLQLHCKYGECWWGHSLGGDTAQRGTHWHHILPC</sequence>
<dbReference type="InterPro" id="IPR007268">
    <property type="entry name" value="Rad9/Ddc1"/>
</dbReference>
<accession>A0A8C5X0S0</accession>
<reference evidence="1" key="1">
    <citation type="submission" date="2025-08" db="UniProtKB">
        <authorList>
            <consortium name="Ensembl"/>
        </authorList>
    </citation>
    <scope>IDENTIFICATION</scope>
</reference>
<dbReference type="PANTHER" id="PTHR15237">
    <property type="entry name" value="DNA REPAIR PROTEIN RAD9"/>
    <property type="match status" value="1"/>
</dbReference>
<dbReference type="Gene3D" id="3.70.10.10">
    <property type="match status" value="1"/>
</dbReference>
<evidence type="ECO:0000313" key="2">
    <source>
        <dbReference type="Proteomes" id="UP000694560"/>
    </source>
</evidence>
<organism evidence="1 2">
    <name type="scientific">Malurus cyaneus samueli</name>
    <dbReference type="NCBI Taxonomy" id="2593467"/>
    <lineage>
        <taxon>Eukaryota</taxon>
        <taxon>Metazoa</taxon>
        <taxon>Chordata</taxon>
        <taxon>Craniata</taxon>
        <taxon>Vertebrata</taxon>
        <taxon>Euteleostomi</taxon>
        <taxon>Archelosauria</taxon>
        <taxon>Archosauria</taxon>
        <taxon>Dinosauria</taxon>
        <taxon>Saurischia</taxon>
        <taxon>Theropoda</taxon>
        <taxon>Coelurosauria</taxon>
        <taxon>Aves</taxon>
        <taxon>Neognathae</taxon>
        <taxon>Neoaves</taxon>
        <taxon>Telluraves</taxon>
        <taxon>Australaves</taxon>
        <taxon>Passeriformes</taxon>
        <taxon>Meliphagoidea</taxon>
        <taxon>Maluridae</taxon>
        <taxon>Malurus</taxon>
    </lineage>
</organism>
<evidence type="ECO:0000313" key="1">
    <source>
        <dbReference type="Ensembl" id="ENSMCSP00000002071.1"/>
    </source>
</evidence>
<dbReference type="GO" id="GO:0031573">
    <property type="term" value="P:mitotic intra-S DNA damage checkpoint signaling"/>
    <property type="evidence" value="ECO:0007669"/>
    <property type="project" value="TreeGrafter"/>
</dbReference>
<keyword evidence="2" id="KW-1185">Reference proteome</keyword>